<dbReference type="GO" id="GO:0006351">
    <property type="term" value="P:DNA-templated transcription"/>
    <property type="evidence" value="ECO:0007669"/>
    <property type="project" value="InterPro"/>
</dbReference>
<sequence length="937" mass="103502">MAFVGTANTIHAMDPFRPRTRSMTNGVSVTNTKRHENNGHPAQNLTKFIRSRNEMINVQRNKEPRQMQSQQHHAQAQMQNSIASAVAIAAPKPRVYLPRRKIKRVPVTSCDTCRFRKLRCNSKELQEGEKCSQCTKSGIPCTFEDRDEMLQLPKVVKNTSSRKKKSSNQQDDMINNGTQMHLAAKYSPYPTHASLPTQNMTYNMLASNNNVYQYPTNNMIGSTSLQAHLDYNAISLQAFQQTVQKPWQSWNLPTRLTNIQTGTVYNIASEQLIDYLINRFYQDNTFSTIILPDRGYTHESILPGSAHPLPSFLLQTVLACAAWSDLSTEPELVAWRKAMWASATQSVHDQLSNTIDIEIELIQALLLLCTTWPGDLVRVERVNTLDAAIGVATSIGLQNSSHLGSTLEGQSLRLVLFWSLYCLDKILCAATGRVPSLPGTCHDMPLPTNENLFSLCIPGLGSELAWIQRLSISFIKLCQLLEEIHSTLFEPIAMRWMTSLQEVLLNLHELEAKLEHFCREHRWFLSNITSFSTPHKAIAEAVITQMHLTQLQLYIAPLKFEVTFSNVRPIDFSSENQKSLTATIESAWHLVQQALRDNRSIDAKAEKSMSLSLAALHFGANAFRFLATSWVHWQGGTGCVPYAPGSTLEVGNGQAARSDYAENEGVRTNQGYTGSMAAPSIQSHSSPFVPHAQPNANASKQRQGRAADLAALSIENQDETDANSGNRDRTSEDQGAQEIEVSASNNNPQRAEGASASVTSPASLAMCTPARLLFKDSESMQDMFNRMGQPSVEQAASTSRQISPTANRQMEECQKMHAMLAPMDPSLVNEMSKLESMLFSGGEAYANEGWPGSESSLTSEQGEEDGSSANGSSNYIHGPSSSNNTYGTSNIAAAKQQCRTLPDSHLLPDNASNMDQTDRTANGVIASHASYAPRIVQ</sequence>
<dbReference type="PANTHER" id="PTHR46910">
    <property type="entry name" value="TRANSCRIPTION FACTOR PDR1"/>
    <property type="match status" value="1"/>
</dbReference>
<evidence type="ECO:0000259" key="6">
    <source>
        <dbReference type="PROSITE" id="PS50048"/>
    </source>
</evidence>
<dbReference type="Pfam" id="PF04082">
    <property type="entry name" value="Fungal_trans"/>
    <property type="match status" value="1"/>
</dbReference>
<organism evidence="7 8">
    <name type="scientific">Meira miltonrushii</name>
    <dbReference type="NCBI Taxonomy" id="1280837"/>
    <lineage>
        <taxon>Eukaryota</taxon>
        <taxon>Fungi</taxon>
        <taxon>Dikarya</taxon>
        <taxon>Basidiomycota</taxon>
        <taxon>Ustilaginomycotina</taxon>
        <taxon>Exobasidiomycetes</taxon>
        <taxon>Exobasidiales</taxon>
        <taxon>Brachybasidiaceae</taxon>
        <taxon>Meira</taxon>
    </lineage>
</organism>
<feature type="region of interest" description="Disordered" evidence="5">
    <location>
        <begin position="845"/>
        <end position="888"/>
    </location>
</feature>
<keyword evidence="3" id="KW-0238">DNA-binding</keyword>
<dbReference type="OrthoDB" id="1708823at2759"/>
<evidence type="ECO:0000256" key="1">
    <source>
        <dbReference type="ARBA" id="ARBA00004123"/>
    </source>
</evidence>
<dbReference type="SMART" id="SM00066">
    <property type="entry name" value="GAL4"/>
    <property type="match status" value="1"/>
</dbReference>
<dbReference type="CDD" id="cd00067">
    <property type="entry name" value="GAL4"/>
    <property type="match status" value="1"/>
</dbReference>
<dbReference type="RefSeq" id="XP_025357189.1">
    <property type="nucleotide sequence ID" value="XM_025501302.1"/>
</dbReference>
<proteinExistence type="predicted"/>
<evidence type="ECO:0000313" key="7">
    <source>
        <dbReference type="EMBL" id="PWN36887.1"/>
    </source>
</evidence>
<accession>A0A316VGV7</accession>
<dbReference type="PROSITE" id="PS00463">
    <property type="entry name" value="ZN2_CY6_FUNGAL_1"/>
    <property type="match status" value="1"/>
</dbReference>
<dbReference type="SUPFAM" id="SSF57701">
    <property type="entry name" value="Zn2/Cys6 DNA-binding domain"/>
    <property type="match status" value="1"/>
</dbReference>
<reference evidence="7 8" key="1">
    <citation type="journal article" date="2018" name="Mol. Biol. Evol.">
        <title>Broad Genomic Sampling Reveals a Smut Pathogenic Ancestry of the Fungal Clade Ustilaginomycotina.</title>
        <authorList>
            <person name="Kijpornyongpan T."/>
            <person name="Mondo S.J."/>
            <person name="Barry K."/>
            <person name="Sandor L."/>
            <person name="Lee J."/>
            <person name="Lipzen A."/>
            <person name="Pangilinan J."/>
            <person name="LaButti K."/>
            <person name="Hainaut M."/>
            <person name="Henrissat B."/>
            <person name="Grigoriev I.V."/>
            <person name="Spatafora J.W."/>
            <person name="Aime M.C."/>
        </authorList>
    </citation>
    <scope>NUCLEOTIDE SEQUENCE [LARGE SCALE GENOMIC DNA]</scope>
    <source>
        <strain evidence="7 8">MCA 3882</strain>
    </source>
</reference>
<name>A0A316VGV7_9BASI</name>
<keyword evidence="8" id="KW-1185">Reference proteome</keyword>
<dbReference type="Gene3D" id="4.10.240.10">
    <property type="entry name" value="Zn(2)-C6 fungal-type DNA-binding domain"/>
    <property type="match status" value="1"/>
</dbReference>
<feature type="domain" description="Zn(2)-C6 fungal-type" evidence="6">
    <location>
        <begin position="109"/>
        <end position="143"/>
    </location>
</feature>
<evidence type="ECO:0000256" key="2">
    <source>
        <dbReference type="ARBA" id="ARBA00022723"/>
    </source>
</evidence>
<protein>
    <recommendedName>
        <fullName evidence="6">Zn(2)-C6 fungal-type domain-containing protein</fullName>
    </recommendedName>
</protein>
<dbReference type="PANTHER" id="PTHR46910:SF3">
    <property type="entry name" value="HALOTOLERANCE PROTEIN 9-RELATED"/>
    <property type="match status" value="1"/>
</dbReference>
<dbReference type="InterPro" id="IPR050987">
    <property type="entry name" value="AtrR-like"/>
</dbReference>
<dbReference type="Pfam" id="PF00172">
    <property type="entry name" value="Zn_clus"/>
    <property type="match status" value="1"/>
</dbReference>
<dbReference type="InterPro" id="IPR007219">
    <property type="entry name" value="XnlR_reg_dom"/>
</dbReference>
<evidence type="ECO:0000313" key="8">
    <source>
        <dbReference type="Proteomes" id="UP000245771"/>
    </source>
</evidence>
<dbReference type="GeneID" id="37023083"/>
<keyword evidence="2" id="KW-0479">Metal-binding</keyword>
<dbReference type="AlphaFoldDB" id="A0A316VGV7"/>
<dbReference type="GO" id="GO:0008270">
    <property type="term" value="F:zinc ion binding"/>
    <property type="evidence" value="ECO:0007669"/>
    <property type="project" value="InterPro"/>
</dbReference>
<feature type="region of interest" description="Disordered" evidence="5">
    <location>
        <begin position="666"/>
        <end position="760"/>
    </location>
</feature>
<dbReference type="EMBL" id="KZ819602">
    <property type="protein sequence ID" value="PWN36887.1"/>
    <property type="molecule type" value="Genomic_DNA"/>
</dbReference>
<dbReference type="InterPro" id="IPR001138">
    <property type="entry name" value="Zn2Cys6_DnaBD"/>
</dbReference>
<feature type="compositionally biased region" description="Polar residues" evidence="5">
    <location>
        <begin position="867"/>
        <end position="888"/>
    </location>
</feature>
<comment type="subcellular location">
    <subcellularLocation>
        <location evidence="1">Nucleus</location>
    </subcellularLocation>
</comment>
<dbReference type="Proteomes" id="UP000245771">
    <property type="component" value="Unassembled WGS sequence"/>
</dbReference>
<evidence type="ECO:0000256" key="4">
    <source>
        <dbReference type="ARBA" id="ARBA00023242"/>
    </source>
</evidence>
<gene>
    <name evidence="7" type="ORF">FA14DRAFT_183254</name>
</gene>
<dbReference type="CDD" id="cd12148">
    <property type="entry name" value="fungal_TF_MHR"/>
    <property type="match status" value="1"/>
</dbReference>
<dbReference type="GO" id="GO:0005634">
    <property type="term" value="C:nucleus"/>
    <property type="evidence" value="ECO:0007669"/>
    <property type="project" value="UniProtKB-SubCell"/>
</dbReference>
<keyword evidence="4" id="KW-0539">Nucleus</keyword>
<dbReference type="InterPro" id="IPR036864">
    <property type="entry name" value="Zn2-C6_fun-type_DNA-bd_sf"/>
</dbReference>
<dbReference type="SMART" id="SM00906">
    <property type="entry name" value="Fungal_trans"/>
    <property type="match status" value="1"/>
</dbReference>
<dbReference type="InParanoid" id="A0A316VGV7"/>
<dbReference type="GO" id="GO:0000981">
    <property type="term" value="F:DNA-binding transcription factor activity, RNA polymerase II-specific"/>
    <property type="evidence" value="ECO:0007669"/>
    <property type="project" value="InterPro"/>
</dbReference>
<evidence type="ECO:0000256" key="5">
    <source>
        <dbReference type="SAM" id="MobiDB-lite"/>
    </source>
</evidence>
<dbReference type="PROSITE" id="PS50048">
    <property type="entry name" value="ZN2_CY6_FUNGAL_2"/>
    <property type="match status" value="1"/>
</dbReference>
<dbReference type="GO" id="GO:0003677">
    <property type="term" value="F:DNA binding"/>
    <property type="evidence" value="ECO:0007669"/>
    <property type="project" value="UniProtKB-KW"/>
</dbReference>
<evidence type="ECO:0000256" key="3">
    <source>
        <dbReference type="ARBA" id="ARBA00023125"/>
    </source>
</evidence>